<evidence type="ECO:0000256" key="1">
    <source>
        <dbReference type="ARBA" id="ARBA00022490"/>
    </source>
</evidence>
<feature type="domain" description="UDP N-acetylglucosamine O-acyltransferase C-terminal" evidence="8">
    <location>
        <begin position="78"/>
        <end position="159"/>
    </location>
</feature>
<dbReference type="GO" id="GO:0016020">
    <property type="term" value="C:membrane"/>
    <property type="evidence" value="ECO:0007669"/>
    <property type="project" value="GOC"/>
</dbReference>
<organism evidence="9 10">
    <name type="scientific">Citrobacter koseri (strain ATCC BAA-895 / CDC 4225-83 / SGSC4696)</name>
    <dbReference type="NCBI Taxonomy" id="290338"/>
    <lineage>
        <taxon>Bacteria</taxon>
        <taxon>Pseudomonadati</taxon>
        <taxon>Pseudomonadota</taxon>
        <taxon>Gammaproteobacteria</taxon>
        <taxon>Enterobacterales</taxon>
        <taxon>Enterobacteriaceae</taxon>
        <taxon>Citrobacter</taxon>
    </lineage>
</organism>
<dbReference type="STRING" id="290338.CKO_03185"/>
<dbReference type="PROSITE" id="PS00101">
    <property type="entry name" value="HEXAPEP_TRANSFERASES"/>
    <property type="match status" value="1"/>
</dbReference>
<evidence type="ECO:0000256" key="7">
    <source>
        <dbReference type="ARBA" id="ARBA00023315"/>
    </source>
</evidence>
<reference evidence="9 10" key="1">
    <citation type="submission" date="2007-08" db="EMBL/GenBank/DDBJ databases">
        <authorList>
            <consortium name="The Citrobacter koseri Genome Sequencing Project"/>
            <person name="McClelland M."/>
            <person name="Sanderson E.K."/>
            <person name="Porwollik S."/>
            <person name="Spieth J."/>
            <person name="Clifton W.S."/>
            <person name="Latreille P."/>
            <person name="Courtney L."/>
            <person name="Wang C."/>
            <person name="Pepin K."/>
            <person name="Bhonagiri V."/>
            <person name="Nash W."/>
            <person name="Johnson M."/>
            <person name="Thiruvilangam P."/>
            <person name="Wilson R."/>
        </authorList>
    </citation>
    <scope>NUCLEOTIDE SEQUENCE [LARGE SCALE GENOMIC DNA]</scope>
    <source>
        <strain evidence="10">ATCC BAA-895 / CDC 4225-83 / SGSC4696</strain>
    </source>
</reference>
<dbReference type="Pfam" id="PF13720">
    <property type="entry name" value="Acetyltransf_11"/>
    <property type="match status" value="1"/>
</dbReference>
<accession>A8ALA7</accession>
<evidence type="ECO:0000313" key="10">
    <source>
        <dbReference type="Proteomes" id="UP000008148"/>
    </source>
</evidence>
<dbReference type="FunFam" id="1.20.1180.10:FF:000001">
    <property type="entry name" value="Acyl-[acyl-carrier-protein]--UDP-N-acetylglucosamine O-acyltransferase"/>
    <property type="match status" value="1"/>
</dbReference>
<dbReference type="Gene3D" id="1.20.1180.10">
    <property type="entry name" value="Udp N-acetylglucosamine O-acyltransferase, C-terminal domain"/>
    <property type="match status" value="1"/>
</dbReference>
<keyword evidence="4" id="KW-0808">Transferase</keyword>
<keyword evidence="1" id="KW-0963">Cytoplasm</keyword>
<dbReference type="HOGENOM" id="CLU_061249_2_0_6"/>
<dbReference type="InterPro" id="IPR018357">
    <property type="entry name" value="Hexapep_transf_CS"/>
</dbReference>
<keyword evidence="3" id="KW-0441">Lipid A biosynthesis</keyword>
<evidence type="ECO:0000313" key="9">
    <source>
        <dbReference type="EMBL" id="ABV14270.1"/>
    </source>
</evidence>
<sequence>MQGGGLTKVGSDNLLMINAHVAHDCTVGNRCILANNATLAGHVSLDDFVIIGGMTAVHQFCTIGAHVMVGGCSGVAQDVPPYVIAQGNHATPFGVNIEGLKRRGFTREAITAIRNAYKALYRSGKTLDEAKPEIAELAKQYPEVQLFSDFFARSTRGLIR</sequence>
<dbReference type="Proteomes" id="UP000008148">
    <property type="component" value="Chromosome"/>
</dbReference>
<keyword evidence="7" id="KW-0012">Acyltransferase</keyword>
<dbReference type="SUPFAM" id="SSF51161">
    <property type="entry name" value="Trimeric LpxA-like enzymes"/>
    <property type="match status" value="1"/>
</dbReference>
<evidence type="ECO:0000256" key="4">
    <source>
        <dbReference type="ARBA" id="ARBA00022679"/>
    </source>
</evidence>
<dbReference type="GO" id="GO:0008780">
    <property type="term" value="F:acyl-[acyl-carrier-protein]-UDP-N-acetylglucosamine O-acyltransferase activity"/>
    <property type="evidence" value="ECO:0007669"/>
    <property type="project" value="InterPro"/>
</dbReference>
<dbReference type="InterPro" id="IPR029098">
    <property type="entry name" value="Acetyltransf_C"/>
</dbReference>
<name>A8ALA7_CITK8</name>
<keyword evidence="10" id="KW-1185">Reference proteome</keyword>
<evidence type="ECO:0000256" key="3">
    <source>
        <dbReference type="ARBA" id="ARBA00022556"/>
    </source>
</evidence>
<dbReference type="PANTHER" id="PTHR43480">
    <property type="entry name" value="ACYL-[ACYL-CARRIER-PROTEIN]--UDP-N-ACETYLGLUCOSAMINE O-ACYLTRANSFERASE"/>
    <property type="match status" value="1"/>
</dbReference>
<evidence type="ECO:0000256" key="6">
    <source>
        <dbReference type="ARBA" id="ARBA00023098"/>
    </source>
</evidence>
<dbReference type="EMBL" id="CP000822">
    <property type="protein sequence ID" value="ABV14270.1"/>
    <property type="molecule type" value="Genomic_DNA"/>
</dbReference>
<dbReference type="GO" id="GO:0009245">
    <property type="term" value="P:lipid A biosynthetic process"/>
    <property type="evidence" value="ECO:0007669"/>
    <property type="project" value="UniProtKB-KW"/>
</dbReference>
<keyword evidence="2" id="KW-0444">Lipid biosynthesis</keyword>
<dbReference type="InterPro" id="IPR011004">
    <property type="entry name" value="Trimer_LpxA-like_sf"/>
</dbReference>
<dbReference type="InterPro" id="IPR037157">
    <property type="entry name" value="Acetyltransf_C_sf"/>
</dbReference>
<dbReference type="AlphaFoldDB" id="A8ALA7"/>
<keyword evidence="6" id="KW-0443">Lipid metabolism</keyword>
<keyword evidence="5" id="KW-0677">Repeat</keyword>
<gene>
    <name evidence="9" type="ordered locus">CKO_03185</name>
</gene>
<dbReference type="PANTHER" id="PTHR43480:SF1">
    <property type="entry name" value="ACYL-[ACYL-CARRIER-PROTEIN]--UDP-N-ACETYLGLUCOSAMINE O-ACYLTRANSFERASE, MITOCHONDRIAL-RELATED"/>
    <property type="match status" value="1"/>
</dbReference>
<protein>
    <recommendedName>
        <fullName evidence="8">UDP N-acetylglucosamine O-acyltransferase C-terminal domain-containing protein</fullName>
    </recommendedName>
</protein>
<dbReference type="KEGG" id="cko:CKO_03185"/>
<evidence type="ECO:0000259" key="8">
    <source>
        <dbReference type="Pfam" id="PF13720"/>
    </source>
</evidence>
<evidence type="ECO:0000256" key="2">
    <source>
        <dbReference type="ARBA" id="ARBA00022516"/>
    </source>
</evidence>
<dbReference type="Gene3D" id="2.160.10.10">
    <property type="entry name" value="Hexapeptide repeat proteins"/>
    <property type="match status" value="1"/>
</dbReference>
<dbReference type="NCBIfam" id="NF003657">
    <property type="entry name" value="PRK05289.1"/>
    <property type="match status" value="1"/>
</dbReference>
<dbReference type="InterPro" id="IPR001451">
    <property type="entry name" value="Hexapep"/>
</dbReference>
<dbReference type="Pfam" id="PF00132">
    <property type="entry name" value="Hexapep"/>
    <property type="match status" value="1"/>
</dbReference>
<evidence type="ECO:0000256" key="5">
    <source>
        <dbReference type="ARBA" id="ARBA00022737"/>
    </source>
</evidence>
<dbReference type="InterPro" id="IPR010137">
    <property type="entry name" value="Lipid_A_LpxA"/>
</dbReference>
<proteinExistence type="predicted"/>